<feature type="region of interest" description="Disordered" evidence="1">
    <location>
        <begin position="102"/>
        <end position="122"/>
    </location>
</feature>
<accession>A0A183L5N0</accession>
<dbReference type="Proteomes" id="UP000279833">
    <property type="component" value="Unassembled WGS sequence"/>
</dbReference>
<name>A0A183L5N0_9TREM</name>
<keyword evidence="3" id="KW-1185">Reference proteome</keyword>
<feature type="compositionally biased region" description="Gly residues" evidence="1">
    <location>
        <begin position="112"/>
        <end position="122"/>
    </location>
</feature>
<dbReference type="WBParaSite" id="SCUD_0002264901-mRNA-1">
    <property type="protein sequence ID" value="SCUD_0002264901-mRNA-1"/>
    <property type="gene ID" value="SCUD_0002264901"/>
</dbReference>
<organism evidence="4">
    <name type="scientific">Schistosoma curassoni</name>
    <dbReference type="NCBI Taxonomy" id="6186"/>
    <lineage>
        <taxon>Eukaryota</taxon>
        <taxon>Metazoa</taxon>
        <taxon>Spiralia</taxon>
        <taxon>Lophotrochozoa</taxon>
        <taxon>Platyhelminthes</taxon>
        <taxon>Trematoda</taxon>
        <taxon>Digenea</taxon>
        <taxon>Strigeidida</taxon>
        <taxon>Schistosomatoidea</taxon>
        <taxon>Schistosomatidae</taxon>
        <taxon>Schistosoma</taxon>
    </lineage>
</organism>
<sequence length="122" mass="13916">MFVIRTDHEALAWEQNSRDHERRIALKQECLEKYDYECIHMPGKQYENEDALSHRAGKLHGNCHSYVTMMTNTIELKIVADERAHIQTTSSETSLVHNALKNQSPWSSSGEIQGGSWEGGCL</sequence>
<protein>
    <submittedName>
        <fullName evidence="4">RT_RNaseH domain-containing protein</fullName>
    </submittedName>
</protein>
<feature type="compositionally biased region" description="Polar residues" evidence="1">
    <location>
        <begin position="102"/>
        <end position="111"/>
    </location>
</feature>
<evidence type="ECO:0000313" key="3">
    <source>
        <dbReference type="Proteomes" id="UP000279833"/>
    </source>
</evidence>
<reference evidence="2 3" key="2">
    <citation type="submission" date="2018-11" db="EMBL/GenBank/DDBJ databases">
        <authorList>
            <consortium name="Pathogen Informatics"/>
        </authorList>
    </citation>
    <scope>NUCLEOTIDE SEQUENCE [LARGE SCALE GENOMIC DNA]</scope>
    <source>
        <strain evidence="2">Dakar</strain>
        <strain evidence="3">Dakar, Senegal</strain>
    </source>
</reference>
<gene>
    <name evidence="2" type="ORF">SCUD_LOCUS22645</name>
</gene>
<proteinExistence type="predicted"/>
<dbReference type="EMBL" id="UZAK01050156">
    <property type="protein sequence ID" value="VDP79646.1"/>
    <property type="molecule type" value="Genomic_DNA"/>
</dbReference>
<dbReference type="AlphaFoldDB" id="A0A183L5N0"/>
<evidence type="ECO:0000313" key="2">
    <source>
        <dbReference type="EMBL" id="VDP79646.1"/>
    </source>
</evidence>
<evidence type="ECO:0000313" key="4">
    <source>
        <dbReference type="WBParaSite" id="SCUD_0002264901-mRNA-1"/>
    </source>
</evidence>
<reference evidence="4" key="1">
    <citation type="submission" date="2016-06" db="UniProtKB">
        <authorList>
            <consortium name="WormBaseParasite"/>
        </authorList>
    </citation>
    <scope>IDENTIFICATION</scope>
</reference>
<evidence type="ECO:0000256" key="1">
    <source>
        <dbReference type="SAM" id="MobiDB-lite"/>
    </source>
</evidence>